<gene>
    <name evidence="1" type="ORF">ACOLOM_LOCUS8243</name>
</gene>
<evidence type="ECO:0000313" key="2">
    <source>
        <dbReference type="Proteomes" id="UP000789525"/>
    </source>
</evidence>
<dbReference type="EMBL" id="CAJVPT010020803">
    <property type="protein sequence ID" value="CAG8650847.1"/>
    <property type="molecule type" value="Genomic_DNA"/>
</dbReference>
<proteinExistence type="predicted"/>
<sequence>MVQNATSEKTGQSGQKETGRGTQPIAPRRAMDQRGGRGKKIVNEDTVEELYKQCTSLDRTPFRTADRSGSPSHDNRGDAAHSLHGSHEAKEIGYDGDNGPPGHIKVKKNWELVAQGARGTPATWRRVDRDGRSSSSLHLSRRTGSAEGQMGTRPNSDGSLKM</sequence>
<evidence type="ECO:0000313" key="1">
    <source>
        <dbReference type="EMBL" id="CAG8650847.1"/>
    </source>
</evidence>
<name>A0ACA9NDM2_9GLOM</name>
<comment type="caution">
    <text evidence="1">The sequence shown here is derived from an EMBL/GenBank/DDBJ whole genome shotgun (WGS) entry which is preliminary data.</text>
</comment>
<accession>A0ACA9NDM2</accession>
<organism evidence="1 2">
    <name type="scientific">Acaulospora colombiana</name>
    <dbReference type="NCBI Taxonomy" id="27376"/>
    <lineage>
        <taxon>Eukaryota</taxon>
        <taxon>Fungi</taxon>
        <taxon>Fungi incertae sedis</taxon>
        <taxon>Mucoromycota</taxon>
        <taxon>Glomeromycotina</taxon>
        <taxon>Glomeromycetes</taxon>
        <taxon>Diversisporales</taxon>
        <taxon>Acaulosporaceae</taxon>
        <taxon>Acaulospora</taxon>
    </lineage>
</organism>
<keyword evidence="2" id="KW-1185">Reference proteome</keyword>
<protein>
    <submittedName>
        <fullName evidence="1">17331_t:CDS:1</fullName>
    </submittedName>
</protein>
<dbReference type="Proteomes" id="UP000789525">
    <property type="component" value="Unassembled WGS sequence"/>
</dbReference>
<reference evidence="1" key="1">
    <citation type="submission" date="2021-06" db="EMBL/GenBank/DDBJ databases">
        <authorList>
            <person name="Kallberg Y."/>
            <person name="Tangrot J."/>
            <person name="Rosling A."/>
        </authorList>
    </citation>
    <scope>NUCLEOTIDE SEQUENCE</scope>
    <source>
        <strain evidence="1">CL356</strain>
    </source>
</reference>